<evidence type="ECO:0000313" key="3">
    <source>
        <dbReference type="Proteomes" id="UP000297248"/>
    </source>
</evidence>
<name>A0A4Y8A8V7_9SPHI</name>
<keyword evidence="4" id="KW-1185">Reference proteome</keyword>
<protein>
    <submittedName>
        <fullName evidence="2">Uncharacterized protein</fullName>
    </submittedName>
</protein>
<reference evidence="1 4" key="3">
    <citation type="submission" date="2020-08" db="EMBL/GenBank/DDBJ databases">
        <title>Genomic Encyclopedia of Type Strains, Phase IV (KMG-IV): sequencing the most valuable type-strain genomes for metagenomic binning, comparative biology and taxonomic classification.</title>
        <authorList>
            <person name="Goeker M."/>
        </authorList>
    </citation>
    <scope>NUCLEOTIDE SEQUENCE [LARGE SCALE GENOMIC DNA]</scope>
    <source>
        <strain evidence="1 4">DSM 100995</strain>
    </source>
</reference>
<dbReference type="AlphaFoldDB" id="A0A4Y8A8V7"/>
<organism evidence="2 3">
    <name type="scientific">Mucilaginibacter phyllosphaerae</name>
    <dbReference type="NCBI Taxonomy" id="1812349"/>
    <lineage>
        <taxon>Bacteria</taxon>
        <taxon>Pseudomonadati</taxon>
        <taxon>Bacteroidota</taxon>
        <taxon>Sphingobacteriia</taxon>
        <taxon>Sphingobacteriales</taxon>
        <taxon>Sphingobacteriaceae</taxon>
        <taxon>Mucilaginibacter</taxon>
    </lineage>
</organism>
<proteinExistence type="predicted"/>
<reference evidence="2" key="2">
    <citation type="submission" date="2019-03" db="EMBL/GenBank/DDBJ databases">
        <authorList>
            <person name="Yan Y.-Q."/>
            <person name="Du Z.-J."/>
        </authorList>
    </citation>
    <scope>NUCLEOTIDE SEQUENCE</scope>
    <source>
        <strain evidence="2">PP-F2FG21</strain>
    </source>
</reference>
<dbReference type="EMBL" id="SNQG01000007">
    <property type="protein sequence ID" value="TEW64213.1"/>
    <property type="molecule type" value="Genomic_DNA"/>
</dbReference>
<dbReference type="Proteomes" id="UP000583101">
    <property type="component" value="Unassembled WGS sequence"/>
</dbReference>
<gene>
    <name evidence="2" type="ORF">E2R65_17855</name>
    <name evidence="1" type="ORF">GGR35_003477</name>
</gene>
<dbReference type="RefSeq" id="WP_134337855.1">
    <property type="nucleotide sequence ID" value="NZ_BMCZ01000002.1"/>
</dbReference>
<dbReference type="Proteomes" id="UP000297248">
    <property type="component" value="Unassembled WGS sequence"/>
</dbReference>
<accession>A0A4Y8A8V7</accession>
<comment type="caution">
    <text evidence="2">The sequence shown here is derived from an EMBL/GenBank/DDBJ whole genome shotgun (WGS) entry which is preliminary data.</text>
</comment>
<evidence type="ECO:0000313" key="2">
    <source>
        <dbReference type="EMBL" id="TEW64213.1"/>
    </source>
</evidence>
<evidence type="ECO:0000313" key="1">
    <source>
        <dbReference type="EMBL" id="MBB3970851.1"/>
    </source>
</evidence>
<sequence>MRRFFALFLLSIHLFNIGGYSLALQYFIHRSEITIVKNIYENKVDATQLVQIKVPVKNKVITDWPDYERIQGQIQLKDGFYNYVGVKMTRDTMYLVCVANSTKTKLFNANIIMAKNVSDAPLSKKGEQAPVKKLSSPASSEYNNPEVNFVFLSFTDAVDKRENPISSKLTHPYIESPGKPPNYIG</sequence>
<dbReference type="EMBL" id="JACIEG010000007">
    <property type="protein sequence ID" value="MBB3970851.1"/>
    <property type="molecule type" value="Genomic_DNA"/>
</dbReference>
<dbReference type="OrthoDB" id="950503at2"/>
<reference evidence="2 3" key="1">
    <citation type="journal article" date="2016" name="Int. J. Syst. Evol. Microbiol.">
        <title>Proposal of Mucilaginibacter phyllosphaerae sp. nov. isolated from the phyllosphere of Galium album.</title>
        <authorList>
            <person name="Aydogan E.L."/>
            <person name="Busse H.J."/>
            <person name="Moser G."/>
            <person name="Muller C."/>
            <person name="Kampfer P."/>
            <person name="Glaeser S.P."/>
        </authorList>
    </citation>
    <scope>NUCLEOTIDE SEQUENCE [LARGE SCALE GENOMIC DNA]</scope>
    <source>
        <strain evidence="2 3">PP-F2FG21</strain>
    </source>
</reference>
<evidence type="ECO:0000313" key="4">
    <source>
        <dbReference type="Proteomes" id="UP000583101"/>
    </source>
</evidence>